<proteinExistence type="predicted"/>
<gene>
    <name evidence="2" type="ORF">SAMN05421854_114160</name>
</gene>
<dbReference type="OrthoDB" id="4204242at2"/>
<evidence type="ECO:0000256" key="1">
    <source>
        <dbReference type="SAM" id="MobiDB-lite"/>
    </source>
</evidence>
<dbReference type="EMBL" id="FOWC01000014">
    <property type="protein sequence ID" value="SFQ53633.1"/>
    <property type="molecule type" value="Genomic_DNA"/>
</dbReference>
<feature type="region of interest" description="Disordered" evidence="1">
    <location>
        <begin position="149"/>
        <end position="169"/>
    </location>
</feature>
<protein>
    <submittedName>
        <fullName evidence="2">Uncharacterized protein</fullName>
    </submittedName>
</protein>
<dbReference type="RefSeq" id="WP_143132587.1">
    <property type="nucleotide sequence ID" value="NZ_FOWC01000014.1"/>
</dbReference>
<name>A0A1I5ZB10_9PSEU</name>
<organism evidence="2 3">
    <name type="scientific">Amycolatopsis rubida</name>
    <dbReference type="NCBI Taxonomy" id="112413"/>
    <lineage>
        <taxon>Bacteria</taxon>
        <taxon>Bacillati</taxon>
        <taxon>Actinomycetota</taxon>
        <taxon>Actinomycetes</taxon>
        <taxon>Pseudonocardiales</taxon>
        <taxon>Pseudonocardiaceae</taxon>
        <taxon>Amycolatopsis</taxon>
    </lineage>
</organism>
<evidence type="ECO:0000313" key="2">
    <source>
        <dbReference type="EMBL" id="SFQ53633.1"/>
    </source>
</evidence>
<dbReference type="Proteomes" id="UP000199137">
    <property type="component" value="Unassembled WGS sequence"/>
</dbReference>
<evidence type="ECO:0000313" key="3">
    <source>
        <dbReference type="Proteomes" id="UP000199137"/>
    </source>
</evidence>
<feature type="compositionally biased region" description="Polar residues" evidence="1">
    <location>
        <begin position="153"/>
        <end position="169"/>
    </location>
</feature>
<sequence>MEKSEYYGPMAARRRDPDLSRQLLAQLEWVELHLNNQASLAGSDETDPGTSDWWASATVRVLPDEDEADGIQPWYKAEGTALSTKRLDEESSDITIFEATGLTIDLQHVEDVHDALDARSEDYAKFIPLFGGRDQFGFVTLQDDLEDLRGSKSRSPALTSSFTQPVGIR</sequence>
<dbReference type="AlphaFoldDB" id="A0A1I5ZB10"/>
<reference evidence="2 3" key="1">
    <citation type="submission" date="2016-10" db="EMBL/GenBank/DDBJ databases">
        <authorList>
            <person name="de Groot N.N."/>
        </authorList>
    </citation>
    <scope>NUCLEOTIDE SEQUENCE [LARGE SCALE GENOMIC DNA]</scope>
    <source>
        <strain evidence="2 3">DSM 44637</strain>
    </source>
</reference>
<accession>A0A1I5ZB10</accession>